<dbReference type="CDD" id="cd06261">
    <property type="entry name" value="TM_PBP2"/>
    <property type="match status" value="2"/>
</dbReference>
<sequence>MTRYNTSHGTRVLEIALLLFFLLAVAFPLVGMFSRLADPQVREVFGTPAFATACVNSLVVAALTTVISVLAALLMSWVLCRTAIHGKGVFAVLLTVPMLVPSLAHGMSLVYLLGSNGILTNLLHGSWSIYGYPGIVMGSFLYSFPPAFLMLYDVMRYEDATPYQAADVLGIPKGSQFAHITLPFLRKPLVSAVFATFALVITDYGVPLMVGGKVTTLPVLMYQNAVGLLDFDAGAAIGFVLLVPAVIDFLVDVLARDNASARYVSRGFDNKRRPVRDALGYVAAVLVTLALLLPIATFCMVSFVTKYPLDLTPTLANVGRAFTMGAGSYWVNSLFIALVVSILGTIVAYLVAYITARVGGVSARLLHLASVTTLAVPGIVLGLSFSLAFKDSPIYGTFAILILVNLVHFIASPYLMAYNSLSKVNKNLEAVGQTMGVGRVRIVLDVLVPATADTIAEMFSFFFVNCMVTISAVSFLSTTLDMPLALLVTDLDAQRLVECSAFVAVLILFTNVVEKAVVAFVKRYRHAQQTAI</sequence>
<keyword evidence="8" id="KW-1185">Reference proteome</keyword>
<dbReference type="PROSITE" id="PS50928">
    <property type="entry name" value="ABC_TM1"/>
    <property type="match status" value="2"/>
</dbReference>
<feature type="domain" description="ABC transmembrane type-1" evidence="6">
    <location>
        <begin position="330"/>
        <end position="518"/>
    </location>
</feature>
<comment type="subcellular location">
    <subcellularLocation>
        <location evidence="5">Cell membrane</location>
        <topology evidence="5">Multi-pass membrane protein</topology>
    </subcellularLocation>
    <subcellularLocation>
        <location evidence="1">Membrane</location>
        <topology evidence="1">Multi-pass membrane protein</topology>
    </subcellularLocation>
</comment>
<evidence type="ECO:0000313" key="7">
    <source>
        <dbReference type="EMBL" id="KUH58572.1"/>
    </source>
</evidence>
<feature type="transmembrane region" description="Helical" evidence="5">
    <location>
        <begin position="394"/>
        <end position="416"/>
    </location>
</feature>
<accession>A0A124EGU6</accession>
<keyword evidence="3 5" id="KW-1133">Transmembrane helix</keyword>
<dbReference type="InterPro" id="IPR000515">
    <property type="entry name" value="MetI-like"/>
</dbReference>
<feature type="transmembrane region" description="Helical" evidence="5">
    <location>
        <begin position="329"/>
        <end position="353"/>
    </location>
</feature>
<dbReference type="AlphaFoldDB" id="A0A124EGU6"/>
<feature type="transmembrane region" description="Helical" evidence="5">
    <location>
        <begin position="189"/>
        <end position="211"/>
    </location>
</feature>
<evidence type="ECO:0000259" key="6">
    <source>
        <dbReference type="PROSITE" id="PS50928"/>
    </source>
</evidence>
<feature type="transmembrane region" description="Helical" evidence="5">
    <location>
        <begin position="459"/>
        <end position="480"/>
    </location>
</feature>
<feature type="transmembrane region" description="Helical" evidence="5">
    <location>
        <begin position="365"/>
        <end position="388"/>
    </location>
</feature>
<comment type="caution">
    <text evidence="7">The sequence shown here is derived from an EMBL/GenBank/DDBJ whole genome shotgun (WGS) entry which is preliminary data.</text>
</comment>
<dbReference type="EMBL" id="LOJF01000009">
    <property type="protein sequence ID" value="KUH58572.1"/>
    <property type="molecule type" value="Genomic_DNA"/>
</dbReference>
<dbReference type="OrthoDB" id="366726at2"/>
<proteinExistence type="inferred from homology"/>
<gene>
    <name evidence="7" type="ORF">AUL39_06225</name>
</gene>
<evidence type="ECO:0000256" key="1">
    <source>
        <dbReference type="ARBA" id="ARBA00004141"/>
    </source>
</evidence>
<reference evidence="7 8" key="1">
    <citation type="submission" date="2015-12" db="EMBL/GenBank/DDBJ databases">
        <title>Draft Genome Sequence of Olsenella scatoligenes SK9K4T; a Producer of 3-Methylindole- (skatole) and 4-Methylphenol- (p-cresol) Isolated from Pig Feces.</title>
        <authorList>
            <person name="Li X."/>
            <person name="Borg B."/>
            <person name="Canibe N."/>
        </authorList>
    </citation>
    <scope>NUCLEOTIDE SEQUENCE [LARGE SCALE GENOMIC DNA]</scope>
    <source>
        <strain evidence="7 8">SK9K4</strain>
    </source>
</reference>
<dbReference type="RefSeq" id="WP_059054721.1">
    <property type="nucleotide sequence ID" value="NZ_LOJF01000009.1"/>
</dbReference>
<dbReference type="STRING" id="1299998.AUL39_06225"/>
<dbReference type="PANTHER" id="PTHR43496">
    <property type="entry name" value="PROTEIN LPLB"/>
    <property type="match status" value="1"/>
</dbReference>
<evidence type="ECO:0000256" key="5">
    <source>
        <dbReference type="RuleBase" id="RU363032"/>
    </source>
</evidence>
<feature type="transmembrane region" description="Helical" evidence="5">
    <location>
        <begin position="132"/>
        <end position="152"/>
    </location>
</feature>
<feature type="transmembrane region" description="Helical" evidence="5">
    <location>
        <begin position="278"/>
        <end position="304"/>
    </location>
</feature>
<dbReference type="GO" id="GO:0055085">
    <property type="term" value="P:transmembrane transport"/>
    <property type="evidence" value="ECO:0007669"/>
    <property type="project" value="InterPro"/>
</dbReference>
<protein>
    <submittedName>
        <fullName evidence="7">Phosphonate ABC transporter permease</fullName>
    </submittedName>
</protein>
<keyword evidence="5" id="KW-0813">Transport</keyword>
<evidence type="ECO:0000256" key="2">
    <source>
        <dbReference type="ARBA" id="ARBA00022692"/>
    </source>
</evidence>
<keyword evidence="2 5" id="KW-0812">Transmembrane</keyword>
<dbReference type="GO" id="GO:0005886">
    <property type="term" value="C:plasma membrane"/>
    <property type="evidence" value="ECO:0007669"/>
    <property type="project" value="UniProtKB-SubCell"/>
</dbReference>
<keyword evidence="4 5" id="KW-0472">Membrane</keyword>
<dbReference type="InterPro" id="IPR035906">
    <property type="entry name" value="MetI-like_sf"/>
</dbReference>
<feature type="transmembrane region" description="Helical" evidence="5">
    <location>
        <begin position="231"/>
        <end position="255"/>
    </location>
</feature>
<feature type="transmembrane region" description="Helical" evidence="5">
    <location>
        <begin position="500"/>
        <end position="521"/>
    </location>
</feature>
<comment type="similarity">
    <text evidence="5">Belongs to the binding-protein-dependent transport system permease family.</text>
</comment>
<dbReference type="Gene3D" id="1.10.3720.10">
    <property type="entry name" value="MetI-like"/>
    <property type="match status" value="2"/>
</dbReference>
<feature type="transmembrane region" description="Helical" evidence="5">
    <location>
        <begin position="89"/>
        <end position="112"/>
    </location>
</feature>
<dbReference type="Pfam" id="PF00528">
    <property type="entry name" value="BPD_transp_1"/>
    <property type="match status" value="2"/>
</dbReference>
<name>A0A124EGU6_TRASO</name>
<dbReference type="SUPFAM" id="SSF161098">
    <property type="entry name" value="MetI-like"/>
    <property type="match status" value="2"/>
</dbReference>
<feature type="transmembrane region" description="Helical" evidence="5">
    <location>
        <begin position="12"/>
        <end position="30"/>
    </location>
</feature>
<evidence type="ECO:0000313" key="8">
    <source>
        <dbReference type="Proteomes" id="UP000054078"/>
    </source>
</evidence>
<feature type="domain" description="ABC transmembrane type-1" evidence="6">
    <location>
        <begin position="54"/>
        <end position="252"/>
    </location>
</feature>
<feature type="transmembrane region" description="Helical" evidence="5">
    <location>
        <begin position="50"/>
        <end position="77"/>
    </location>
</feature>
<dbReference type="PANTHER" id="PTHR43496:SF1">
    <property type="entry name" value="POLYGALACTURONAN_RHAMNOGALACTURONAN TRANSPORT SYSTEM PERMEASE PROTEIN YTEP"/>
    <property type="match status" value="1"/>
</dbReference>
<evidence type="ECO:0000256" key="4">
    <source>
        <dbReference type="ARBA" id="ARBA00023136"/>
    </source>
</evidence>
<dbReference type="Proteomes" id="UP000054078">
    <property type="component" value="Unassembled WGS sequence"/>
</dbReference>
<organism evidence="7 8">
    <name type="scientific">Tractidigestivibacter scatoligenes</name>
    <name type="common">Olsenella scatoligenes</name>
    <dbReference type="NCBI Taxonomy" id="1299998"/>
    <lineage>
        <taxon>Bacteria</taxon>
        <taxon>Bacillati</taxon>
        <taxon>Actinomycetota</taxon>
        <taxon>Coriobacteriia</taxon>
        <taxon>Coriobacteriales</taxon>
        <taxon>Atopobiaceae</taxon>
        <taxon>Tractidigestivibacter</taxon>
    </lineage>
</organism>
<evidence type="ECO:0000256" key="3">
    <source>
        <dbReference type="ARBA" id="ARBA00022989"/>
    </source>
</evidence>